<keyword evidence="7" id="KW-1133">Transmembrane helix</keyword>
<protein>
    <submittedName>
        <fullName evidence="8">Uncharacterized protein</fullName>
    </submittedName>
</protein>
<dbReference type="InterPro" id="IPR052459">
    <property type="entry name" value="TNFRSF_decoy_receptor"/>
</dbReference>
<keyword evidence="1" id="KW-0053">Apoptosis</keyword>
<sequence>MMLNMHYQYLRYLPVPIYLSHVLFVCGMLQLCGADRGSKFSQGPDGEMCILREDHAEAAEFTYDHVDDSGHSCKCDLCPRGKILHRACVCDPNSSGYLEPSDCRLVNVGEQMMPDRNNCTKGFDCRKCNHPWVVEVQCGLHGTDTVCRCADGYYRASEEQCKPDPRCNKGFEPIITEDGGGFSERSCEQCRPGYYQPNQNSTDKCRPHTNCTKWAGTNQADAQCLNGPSTGGDPSEESKPSDVLNGTYVTGNATGPTVHPMDEWKLFFRRGLMIGIAVGVVVTLIGFLCAHLLSNLAWYKEHFGTENQRGDDNADNENAALVERGLRGNNAVDQCSRDGSPHVLQVNPDDHSARKASEASLHGGKSMDNINEDNESAALVEMDNDTNEAVDRCSRNGSPHVLQMNPDDHSARKAKQEQGPKRQRSPSSSSKNSGSSEDQLSLISANKYPRLFAAPHP</sequence>
<dbReference type="GeneID" id="119745619"/>
<feature type="compositionally biased region" description="Low complexity" evidence="6">
    <location>
        <begin position="425"/>
        <end position="436"/>
    </location>
</feature>
<dbReference type="RefSeq" id="XP_038078037.1">
    <property type="nucleotide sequence ID" value="XM_038222109.1"/>
</dbReference>
<reference evidence="8" key="1">
    <citation type="submission" date="2022-11" db="UniProtKB">
        <authorList>
            <consortium name="EnsemblMetazoa"/>
        </authorList>
    </citation>
    <scope>IDENTIFICATION</scope>
</reference>
<keyword evidence="9" id="KW-1185">Reference proteome</keyword>
<feature type="compositionally biased region" description="Basic and acidic residues" evidence="6">
    <location>
        <begin position="348"/>
        <end position="357"/>
    </location>
</feature>
<dbReference type="PANTHER" id="PTHR23097">
    <property type="entry name" value="TUMOR NECROSIS FACTOR RECEPTOR SUPERFAMILY MEMBER"/>
    <property type="match status" value="1"/>
</dbReference>
<accession>A0A914BRA7</accession>
<dbReference type="Gene3D" id="2.10.50.10">
    <property type="entry name" value="Tumor Necrosis Factor Receptor, subunit A, domain 2"/>
    <property type="match status" value="1"/>
</dbReference>
<keyword evidence="4" id="KW-1015">Disulfide bond</keyword>
<feature type="region of interest" description="Disordered" evidence="6">
    <location>
        <begin position="330"/>
        <end position="370"/>
    </location>
</feature>
<keyword evidence="7" id="KW-0472">Membrane</keyword>
<dbReference type="GO" id="GO:0006915">
    <property type="term" value="P:apoptotic process"/>
    <property type="evidence" value="ECO:0007669"/>
    <property type="project" value="UniProtKB-KW"/>
</dbReference>
<keyword evidence="5" id="KW-0325">Glycoprotein</keyword>
<dbReference type="PANTHER" id="PTHR23097:SF181">
    <property type="entry name" value="CASPASE-8-LIKE"/>
    <property type="match status" value="1"/>
</dbReference>
<feature type="transmembrane region" description="Helical" evidence="7">
    <location>
        <begin position="12"/>
        <end position="32"/>
    </location>
</feature>
<feature type="region of interest" description="Disordered" evidence="6">
    <location>
        <begin position="388"/>
        <end position="457"/>
    </location>
</feature>
<keyword evidence="3" id="KW-0677">Repeat</keyword>
<dbReference type="AlphaFoldDB" id="A0A914BRA7"/>
<evidence type="ECO:0000256" key="3">
    <source>
        <dbReference type="ARBA" id="ARBA00022737"/>
    </source>
</evidence>
<feature type="compositionally biased region" description="Basic and acidic residues" evidence="6">
    <location>
        <begin position="406"/>
        <end position="420"/>
    </location>
</feature>
<proteinExistence type="predicted"/>
<evidence type="ECO:0000256" key="5">
    <source>
        <dbReference type="ARBA" id="ARBA00023180"/>
    </source>
</evidence>
<dbReference type="Proteomes" id="UP000887568">
    <property type="component" value="Unplaced"/>
</dbReference>
<evidence type="ECO:0000256" key="4">
    <source>
        <dbReference type="ARBA" id="ARBA00023157"/>
    </source>
</evidence>
<keyword evidence="7" id="KW-0812">Transmembrane</keyword>
<evidence type="ECO:0000256" key="6">
    <source>
        <dbReference type="SAM" id="MobiDB-lite"/>
    </source>
</evidence>
<evidence type="ECO:0000256" key="7">
    <source>
        <dbReference type="SAM" id="Phobius"/>
    </source>
</evidence>
<dbReference type="EnsemblMetazoa" id="XM_038222109.1">
    <property type="protein sequence ID" value="XP_038078037.1"/>
    <property type="gene ID" value="LOC119745619"/>
</dbReference>
<evidence type="ECO:0000313" key="9">
    <source>
        <dbReference type="Proteomes" id="UP000887568"/>
    </source>
</evidence>
<evidence type="ECO:0000256" key="2">
    <source>
        <dbReference type="ARBA" id="ARBA00022729"/>
    </source>
</evidence>
<organism evidence="8 9">
    <name type="scientific">Patiria miniata</name>
    <name type="common">Bat star</name>
    <name type="synonym">Asterina miniata</name>
    <dbReference type="NCBI Taxonomy" id="46514"/>
    <lineage>
        <taxon>Eukaryota</taxon>
        <taxon>Metazoa</taxon>
        <taxon>Echinodermata</taxon>
        <taxon>Eleutherozoa</taxon>
        <taxon>Asterozoa</taxon>
        <taxon>Asteroidea</taxon>
        <taxon>Valvatacea</taxon>
        <taxon>Valvatida</taxon>
        <taxon>Asterinidae</taxon>
        <taxon>Patiria</taxon>
    </lineage>
</organism>
<evidence type="ECO:0000313" key="8">
    <source>
        <dbReference type="EnsemblMetazoa" id="XP_038078037.1"/>
    </source>
</evidence>
<evidence type="ECO:0000256" key="1">
    <source>
        <dbReference type="ARBA" id="ARBA00022703"/>
    </source>
</evidence>
<keyword evidence="2" id="KW-0732">Signal</keyword>
<dbReference type="SUPFAM" id="SSF57586">
    <property type="entry name" value="TNF receptor-like"/>
    <property type="match status" value="1"/>
</dbReference>
<name>A0A914BRA7_PATMI</name>
<feature type="transmembrane region" description="Helical" evidence="7">
    <location>
        <begin position="271"/>
        <end position="293"/>
    </location>
</feature>